<keyword evidence="6 8" id="KW-0472">Membrane</keyword>
<feature type="transmembrane region" description="Helical" evidence="8">
    <location>
        <begin position="202"/>
        <end position="226"/>
    </location>
</feature>
<dbReference type="PANTHER" id="PTHR11403:SF2">
    <property type="entry name" value="CYTOCHROME BO(3) UBIQUINOL OXIDASE SUBUNIT 3"/>
    <property type="match status" value="1"/>
</dbReference>
<feature type="transmembrane region" description="Helical" evidence="8">
    <location>
        <begin position="53"/>
        <end position="77"/>
    </location>
</feature>
<dbReference type="InterPro" id="IPR035973">
    <property type="entry name" value="Cyt_c_oxidase_su3-like_sf"/>
</dbReference>
<feature type="transmembrane region" description="Helical" evidence="8">
    <location>
        <begin position="97"/>
        <end position="114"/>
    </location>
</feature>
<name>B1WRL8_CROS5</name>
<evidence type="ECO:0000256" key="8">
    <source>
        <dbReference type="SAM" id="Phobius"/>
    </source>
</evidence>
<accession>B1WRL8</accession>
<evidence type="ECO:0000256" key="1">
    <source>
        <dbReference type="ARBA" id="ARBA00004651"/>
    </source>
</evidence>
<comment type="subcellular location">
    <subcellularLocation>
        <location evidence="1 7">Cell membrane</location>
        <topology evidence="1 7">Multi-pass membrane protein</topology>
    </subcellularLocation>
</comment>
<dbReference type="InterPro" id="IPR000298">
    <property type="entry name" value="Cyt_c_oxidase-like_su3"/>
</dbReference>
<dbReference type="eggNOG" id="COG1845">
    <property type="taxonomic scope" value="Bacteria"/>
</dbReference>
<dbReference type="SUPFAM" id="SSF81452">
    <property type="entry name" value="Cytochrome c oxidase subunit III-like"/>
    <property type="match status" value="1"/>
</dbReference>
<dbReference type="AlphaFoldDB" id="B1WRL8"/>
<dbReference type="Proteomes" id="UP000001203">
    <property type="component" value="Chromosome circular"/>
</dbReference>
<protein>
    <submittedName>
        <fullName evidence="10">Cytochrome c oxidase subunit III</fullName>
    </submittedName>
</protein>
<dbReference type="EMBL" id="CP000806">
    <property type="protein sequence ID" value="ACB53459.1"/>
    <property type="molecule type" value="Genomic_DNA"/>
</dbReference>
<feature type="transmembrane region" description="Helical" evidence="8">
    <location>
        <begin position="126"/>
        <end position="146"/>
    </location>
</feature>
<keyword evidence="4 7" id="KW-0812">Transmembrane</keyword>
<dbReference type="InterPro" id="IPR013833">
    <property type="entry name" value="Cyt_c_oxidase_su3_a-hlx"/>
</dbReference>
<sequence>MLLRIRCSIPDSLLLTSDSSSFTSSIFRKTIIMDSSISSQPLHHEHDAEGNSYFAFIVFLCSESIIFLSFFAGYIIYKTTTIDWLPAGVTGLEIKDPLINTVVLISSSFVIYIAEQFLEKHQLWGFRLFLLLTIAMGTYFLVGQAIEWNGLEFGFTSGVFGGMFYLLTGFHGLHVLTGILLQGIMLGRSFFPNNYEQGHFGVIATSLFWHFVDVIWIVLFVLLYLWQ</sequence>
<dbReference type="PANTHER" id="PTHR11403">
    <property type="entry name" value="CYTOCHROME C OXIDASE SUBUNIT III"/>
    <property type="match status" value="1"/>
</dbReference>
<keyword evidence="3" id="KW-1003">Cell membrane</keyword>
<dbReference type="CDD" id="cd00386">
    <property type="entry name" value="Heme_Cu_Oxidase_III_like"/>
    <property type="match status" value="1"/>
</dbReference>
<evidence type="ECO:0000256" key="7">
    <source>
        <dbReference type="RuleBase" id="RU003376"/>
    </source>
</evidence>
<gene>
    <name evidence="10" type="primary">coxC3</name>
    <name evidence="10" type="synonym">ctaE3</name>
    <name evidence="10" type="ordered locus">cce_4111</name>
</gene>
<evidence type="ECO:0000256" key="3">
    <source>
        <dbReference type="ARBA" id="ARBA00022475"/>
    </source>
</evidence>
<dbReference type="Gene3D" id="1.20.120.80">
    <property type="entry name" value="Cytochrome c oxidase, subunit III, four-helix bundle"/>
    <property type="match status" value="1"/>
</dbReference>
<dbReference type="KEGG" id="cyt:cce_4111"/>
<evidence type="ECO:0000256" key="2">
    <source>
        <dbReference type="ARBA" id="ARBA00010581"/>
    </source>
</evidence>
<dbReference type="InterPro" id="IPR024791">
    <property type="entry name" value="Cyt_c/ubiquinol_Oxase_su3"/>
</dbReference>
<comment type="similarity">
    <text evidence="2 7">Belongs to the cytochrome c oxidase subunit 3 family.</text>
</comment>
<feature type="domain" description="Heme-copper oxidase subunit III family profile" evidence="9">
    <location>
        <begin position="1"/>
        <end position="227"/>
    </location>
</feature>
<keyword evidence="5 8" id="KW-1133">Transmembrane helix</keyword>
<keyword evidence="11" id="KW-1185">Reference proteome</keyword>
<dbReference type="STRING" id="43989.cce_4111"/>
<dbReference type="GO" id="GO:0019646">
    <property type="term" value="P:aerobic electron transport chain"/>
    <property type="evidence" value="ECO:0007669"/>
    <property type="project" value="InterPro"/>
</dbReference>
<dbReference type="GO" id="GO:0004129">
    <property type="term" value="F:cytochrome-c oxidase activity"/>
    <property type="evidence" value="ECO:0007669"/>
    <property type="project" value="InterPro"/>
</dbReference>
<reference evidence="10 11" key="1">
    <citation type="journal article" date="2008" name="Proc. Natl. Acad. Sci. U.S.A.">
        <title>The genome of Cyanothece 51142, a unicellular diazotrophic cyanobacterium important in the marine nitrogen cycle.</title>
        <authorList>
            <person name="Welsh E.A."/>
            <person name="Liberton M."/>
            <person name="Stoeckel J."/>
            <person name="Loh T."/>
            <person name="Elvitigala T."/>
            <person name="Wang C."/>
            <person name="Wollam A."/>
            <person name="Fulton R.S."/>
            <person name="Clifton S.W."/>
            <person name="Jacobs J.M."/>
            <person name="Aurora R."/>
            <person name="Ghosh B.K."/>
            <person name="Sherman L.A."/>
            <person name="Smith R.D."/>
            <person name="Wilson R.K."/>
            <person name="Pakrasi H.B."/>
        </authorList>
    </citation>
    <scope>NUCLEOTIDE SEQUENCE [LARGE SCALE GENOMIC DNA]</scope>
    <source>
        <strain evidence="11">ATCC 51142 / BH68</strain>
    </source>
</reference>
<evidence type="ECO:0000256" key="4">
    <source>
        <dbReference type="ARBA" id="ARBA00022692"/>
    </source>
</evidence>
<evidence type="ECO:0000313" key="11">
    <source>
        <dbReference type="Proteomes" id="UP000001203"/>
    </source>
</evidence>
<feature type="transmembrane region" description="Helical" evidence="8">
    <location>
        <begin position="158"/>
        <end position="181"/>
    </location>
</feature>
<dbReference type="HOGENOM" id="CLU_044071_1_2_3"/>
<dbReference type="GO" id="GO:0005886">
    <property type="term" value="C:plasma membrane"/>
    <property type="evidence" value="ECO:0007669"/>
    <property type="project" value="UniProtKB-SubCell"/>
</dbReference>
<evidence type="ECO:0000313" key="10">
    <source>
        <dbReference type="EMBL" id="ACB53459.1"/>
    </source>
</evidence>
<evidence type="ECO:0000259" key="9">
    <source>
        <dbReference type="PROSITE" id="PS50253"/>
    </source>
</evidence>
<dbReference type="Pfam" id="PF00510">
    <property type="entry name" value="COX3"/>
    <property type="match status" value="1"/>
</dbReference>
<organism evidence="10 11">
    <name type="scientific">Crocosphaera subtropica (strain ATCC 51142 / BH68)</name>
    <name type="common">Cyanothece sp. (strain ATCC 51142)</name>
    <dbReference type="NCBI Taxonomy" id="43989"/>
    <lineage>
        <taxon>Bacteria</taxon>
        <taxon>Bacillati</taxon>
        <taxon>Cyanobacteriota</taxon>
        <taxon>Cyanophyceae</taxon>
        <taxon>Oscillatoriophycideae</taxon>
        <taxon>Chroococcales</taxon>
        <taxon>Aphanothecaceae</taxon>
        <taxon>Crocosphaera</taxon>
        <taxon>Crocosphaera subtropica</taxon>
    </lineage>
</organism>
<evidence type="ECO:0000256" key="5">
    <source>
        <dbReference type="ARBA" id="ARBA00022989"/>
    </source>
</evidence>
<evidence type="ECO:0000256" key="6">
    <source>
        <dbReference type="ARBA" id="ARBA00023136"/>
    </source>
</evidence>
<dbReference type="PROSITE" id="PS50253">
    <property type="entry name" value="COX3"/>
    <property type="match status" value="1"/>
</dbReference>
<proteinExistence type="inferred from homology"/>